<feature type="compositionally biased region" description="Low complexity" evidence="1">
    <location>
        <begin position="286"/>
        <end position="297"/>
    </location>
</feature>
<protein>
    <submittedName>
        <fullName evidence="2">Uncharacterized protein</fullName>
    </submittedName>
</protein>
<keyword evidence="3" id="KW-1185">Reference proteome</keyword>
<feature type="compositionally biased region" description="Polar residues" evidence="1">
    <location>
        <begin position="270"/>
        <end position="281"/>
    </location>
</feature>
<dbReference type="Proteomes" id="UP001642464">
    <property type="component" value="Unassembled WGS sequence"/>
</dbReference>
<dbReference type="EMBL" id="CAXAMM010031112">
    <property type="protein sequence ID" value="CAK9067525.1"/>
    <property type="molecule type" value="Genomic_DNA"/>
</dbReference>
<sequence>MAPSTLAKVLWINLDRREDRAEAQLRRLEAAGLEDFSERFGAVDGAELDFATVPEDVLTAAGRHQAEHPPDFVLGRVLTPGAIGLWLSWYEVMCRIIEEASPDECFLVVEDDAEYMDGFGPAIFRLLEALDSYDASWHACAVGFIRSKSRSQELCWGDRPPRANETDHVLRAPTKLCGATAILVHGPSGAEEMLGNLFPVDFDQQFDLKITLTLHDPRSTLRFYCAATPLCTAPLSEAGDSDIQRIPPEKQLQLRHEAAERHQMGDLLSTRPSEQATNRRASTVLAPSRAAPSASPARGGCSAVQLEWCCLCQRPPLTAWPRGGARPRREHAGVAEHSGGLGDQSGQDTAGDSGKTHHELTEEELALQELRALDKGMPELRRLHGELAGKTQQLRSRPSNLKQVEKEHQALHLMLQEAVEVRDHILQAALPYRRRPTVGKTKKAILLQHVPNGDSSARATATFPSKKRRILIMGPYHSCTNAMAKELDRRFHVEILNDWHTCKADADWKHRAHHRAPPGLAPDVFCILMVKEPHFWLQSCSRELRNFFELRPVALRGTTRRELPAQELRQLLSNLEHDGILYENAMDLWNDTMQSYLDDHIYPPSQSVIVRCEDFLFSYAKVMDALQKLGALKPRSAADTEPLKERAKGHKECRTRDEALEFYRQPKNRKGAFTSDQLALINFALDASALAQLGYDQPDVVQNWSNSA</sequence>
<comment type="caution">
    <text evidence="2">The sequence shown here is derived from an EMBL/GenBank/DDBJ whole genome shotgun (WGS) entry which is preliminary data.</text>
</comment>
<accession>A0ABP0NUQ3</accession>
<proteinExistence type="predicted"/>
<dbReference type="CDD" id="cd06532">
    <property type="entry name" value="Glyco_transf_25"/>
    <property type="match status" value="1"/>
</dbReference>
<name>A0ABP0NUQ3_9DINO</name>
<evidence type="ECO:0000256" key="1">
    <source>
        <dbReference type="SAM" id="MobiDB-lite"/>
    </source>
</evidence>
<evidence type="ECO:0000313" key="2">
    <source>
        <dbReference type="EMBL" id="CAK9067525.1"/>
    </source>
</evidence>
<reference evidence="2 3" key="1">
    <citation type="submission" date="2024-02" db="EMBL/GenBank/DDBJ databases">
        <authorList>
            <person name="Chen Y."/>
            <person name="Shah S."/>
            <person name="Dougan E. K."/>
            <person name="Thang M."/>
            <person name="Chan C."/>
        </authorList>
    </citation>
    <scope>NUCLEOTIDE SEQUENCE [LARGE SCALE GENOMIC DNA]</scope>
</reference>
<evidence type="ECO:0000313" key="3">
    <source>
        <dbReference type="Proteomes" id="UP001642464"/>
    </source>
</evidence>
<feature type="region of interest" description="Disordered" evidence="1">
    <location>
        <begin position="265"/>
        <end position="297"/>
    </location>
</feature>
<dbReference type="InterPro" id="IPR002654">
    <property type="entry name" value="Glyco_trans_25"/>
</dbReference>
<organism evidence="2 3">
    <name type="scientific">Durusdinium trenchii</name>
    <dbReference type="NCBI Taxonomy" id="1381693"/>
    <lineage>
        <taxon>Eukaryota</taxon>
        <taxon>Sar</taxon>
        <taxon>Alveolata</taxon>
        <taxon>Dinophyceae</taxon>
        <taxon>Suessiales</taxon>
        <taxon>Symbiodiniaceae</taxon>
        <taxon>Durusdinium</taxon>
    </lineage>
</organism>
<gene>
    <name evidence="2" type="ORF">SCF082_LOCUS34167</name>
</gene>
<feature type="region of interest" description="Disordered" evidence="1">
    <location>
        <begin position="320"/>
        <end position="360"/>
    </location>
</feature>